<gene>
    <name evidence="11" type="primary">srkA</name>
    <name evidence="13" type="ORF">EIP75_03615</name>
</gene>
<evidence type="ECO:0000256" key="1">
    <source>
        <dbReference type="ARBA" id="ARBA00022490"/>
    </source>
</evidence>
<keyword evidence="3 11" id="KW-0597">Phosphoprotein</keyword>
<keyword evidence="14" id="KW-1185">Reference proteome</keyword>
<feature type="binding site" evidence="11">
    <location>
        <position position="251"/>
    </location>
    <ligand>
        <name>Mg(2+)</name>
        <dbReference type="ChEBI" id="CHEBI:18420"/>
    </ligand>
</feature>
<evidence type="ECO:0000256" key="2">
    <source>
        <dbReference type="ARBA" id="ARBA00022527"/>
    </source>
</evidence>
<dbReference type="Pfam" id="PF01636">
    <property type="entry name" value="APH"/>
    <property type="match status" value="1"/>
</dbReference>
<comment type="caution">
    <text evidence="13">The sequence shown here is derived from an EMBL/GenBank/DDBJ whole genome shotgun (WGS) entry which is preliminary data.</text>
</comment>
<dbReference type="SUPFAM" id="SSF56112">
    <property type="entry name" value="Protein kinase-like (PK-like)"/>
    <property type="match status" value="1"/>
</dbReference>
<dbReference type="GO" id="GO:0005737">
    <property type="term" value="C:cytoplasm"/>
    <property type="evidence" value="ECO:0007669"/>
    <property type="project" value="UniProtKB-SubCell"/>
</dbReference>
<dbReference type="EC" id="2.7.11.1" evidence="11"/>
<dbReference type="PANTHER" id="PTHR39573:SF1">
    <property type="entry name" value="STRESS RESPONSE KINASE A"/>
    <property type="match status" value="1"/>
</dbReference>
<proteinExistence type="inferred from homology"/>
<dbReference type="InterPro" id="IPR011009">
    <property type="entry name" value="Kinase-like_dom_sf"/>
</dbReference>
<dbReference type="Gene3D" id="1.20.1270.170">
    <property type="match status" value="1"/>
</dbReference>
<dbReference type="RefSeq" id="WP_125241863.1">
    <property type="nucleotide sequence ID" value="NZ_RSED01000002.1"/>
</dbReference>
<evidence type="ECO:0000256" key="10">
    <source>
        <dbReference type="ARBA" id="ARBA00023016"/>
    </source>
</evidence>
<dbReference type="InterPro" id="IPR032882">
    <property type="entry name" value="SrkA/RdoA"/>
</dbReference>
<keyword evidence="10 11" id="KW-0346">Stress response</keyword>
<evidence type="ECO:0000256" key="4">
    <source>
        <dbReference type="ARBA" id="ARBA00022679"/>
    </source>
</evidence>
<dbReference type="InterPro" id="IPR002575">
    <property type="entry name" value="Aminoglycoside_PTrfase"/>
</dbReference>
<dbReference type="NCBIfam" id="NF008738">
    <property type="entry name" value="PRK11768.1"/>
    <property type="match status" value="1"/>
</dbReference>
<protein>
    <recommendedName>
        <fullName evidence="11">Stress response kinase A</fullName>
        <ecNumber evidence="11">2.7.11.1</ecNumber>
    </recommendedName>
    <alternativeName>
        <fullName evidence="11">Serine/threonine-protein kinase SrkA</fullName>
    </alternativeName>
</protein>
<sequence length="361" mass="40662">MTDRPAPEDASSDLTPYAQLTPDAVIDALVAAGLDPDGRLLPLNSYENRVFQVGLSDGGMAVAKFYRPARWSDEQILEEHRFALDLAEADVPAVAPLALQHPAHGHGAELLGMPPTLAVWQAAGPQGSARHRYSVSPRRGGRAPELDDPEVLQWLGRLMARLHVVGRQTLFDHRPTLSVEQLGRSAWRWLRDHGDLPDPQRAVWLAAAEQALDTAQAVFDRVPDLRLGRVHGDCHLGNVLWTPDEGPHFVDLDDACNGPAVQDLWMLLGGHRRERQPALYALMDGYESITEFDWREWTLIEALRTLRLIHHSAWLARRWDDPAFPSAFPWFGQAMYWQQQADQLRHQIQLMEEDLEHPGYG</sequence>
<keyword evidence="7 11" id="KW-0418">Kinase</keyword>
<dbReference type="Gene3D" id="3.30.200.70">
    <property type="match status" value="1"/>
</dbReference>
<evidence type="ECO:0000256" key="6">
    <source>
        <dbReference type="ARBA" id="ARBA00022741"/>
    </source>
</evidence>
<keyword evidence="9 11" id="KW-0460">Magnesium</keyword>
<evidence type="ECO:0000256" key="3">
    <source>
        <dbReference type="ARBA" id="ARBA00022553"/>
    </source>
</evidence>
<keyword evidence="2 11" id="KW-0723">Serine/threonine-protein kinase</keyword>
<feature type="domain" description="Aminoglycoside phosphotransferase" evidence="12">
    <location>
        <begin position="42"/>
        <end position="297"/>
    </location>
</feature>
<comment type="subcellular location">
    <subcellularLocation>
        <location evidence="11">Cytoplasm</location>
    </subcellularLocation>
</comment>
<dbReference type="PANTHER" id="PTHR39573">
    <property type="entry name" value="STRESS RESPONSE KINASE A"/>
    <property type="match status" value="1"/>
</dbReference>
<evidence type="ECO:0000256" key="8">
    <source>
        <dbReference type="ARBA" id="ARBA00022840"/>
    </source>
</evidence>
<keyword evidence="8 11" id="KW-0067">ATP-binding</keyword>
<evidence type="ECO:0000313" key="14">
    <source>
        <dbReference type="Proteomes" id="UP000269265"/>
    </source>
</evidence>
<keyword evidence="4 11" id="KW-0808">Transferase</keyword>
<name>A0A3R8S5H1_9BURK</name>
<comment type="subunit">
    <text evidence="11">Monomer.</text>
</comment>
<comment type="similarity">
    <text evidence="11">Belongs to the SrkA/RdoA protein kinase family.</text>
</comment>
<accession>A0A3R8S5H1</accession>
<feature type="site" description="ATP" evidence="11">
    <location>
        <position position="45"/>
    </location>
</feature>
<dbReference type="GO" id="GO:0106310">
    <property type="term" value="F:protein serine kinase activity"/>
    <property type="evidence" value="ECO:0007669"/>
    <property type="project" value="RHEA"/>
</dbReference>
<keyword evidence="6 11" id="KW-0547">Nucleotide-binding</keyword>
<evidence type="ECO:0000256" key="5">
    <source>
        <dbReference type="ARBA" id="ARBA00022723"/>
    </source>
</evidence>
<comment type="cofactor">
    <cofactor evidence="11">
        <name>Mg(2+)</name>
        <dbReference type="ChEBI" id="CHEBI:18420"/>
    </cofactor>
</comment>
<dbReference type="Gene3D" id="1.10.510.10">
    <property type="entry name" value="Transferase(Phosphotransferase) domain 1"/>
    <property type="match status" value="1"/>
</dbReference>
<evidence type="ECO:0000313" key="13">
    <source>
        <dbReference type="EMBL" id="RRS05956.1"/>
    </source>
</evidence>
<dbReference type="GO" id="GO:0004674">
    <property type="term" value="F:protein serine/threonine kinase activity"/>
    <property type="evidence" value="ECO:0007669"/>
    <property type="project" value="UniProtKB-UniRule"/>
</dbReference>
<comment type="catalytic activity">
    <reaction evidence="11">
        <text>L-threonyl-[protein] + ATP = O-phospho-L-threonyl-[protein] + ADP + H(+)</text>
        <dbReference type="Rhea" id="RHEA:46608"/>
        <dbReference type="Rhea" id="RHEA-COMP:11060"/>
        <dbReference type="Rhea" id="RHEA-COMP:11605"/>
        <dbReference type="ChEBI" id="CHEBI:15378"/>
        <dbReference type="ChEBI" id="CHEBI:30013"/>
        <dbReference type="ChEBI" id="CHEBI:30616"/>
        <dbReference type="ChEBI" id="CHEBI:61977"/>
        <dbReference type="ChEBI" id="CHEBI:456216"/>
        <dbReference type="EC" id="2.7.11.1"/>
    </reaction>
</comment>
<evidence type="ECO:0000256" key="7">
    <source>
        <dbReference type="ARBA" id="ARBA00022777"/>
    </source>
</evidence>
<dbReference type="OrthoDB" id="5392197at2"/>
<organism evidence="13 14">
    <name type="scientific">Aquabacterium soli</name>
    <dbReference type="NCBI Taxonomy" id="2493092"/>
    <lineage>
        <taxon>Bacteria</taxon>
        <taxon>Pseudomonadati</taxon>
        <taxon>Pseudomonadota</taxon>
        <taxon>Betaproteobacteria</taxon>
        <taxon>Burkholderiales</taxon>
        <taxon>Aquabacterium</taxon>
    </lineage>
</organism>
<evidence type="ECO:0000259" key="12">
    <source>
        <dbReference type="Pfam" id="PF01636"/>
    </source>
</evidence>
<dbReference type="EMBL" id="RSED01000002">
    <property type="protein sequence ID" value="RRS05956.1"/>
    <property type="molecule type" value="Genomic_DNA"/>
</dbReference>
<evidence type="ECO:0000256" key="9">
    <source>
        <dbReference type="ARBA" id="ARBA00022842"/>
    </source>
</evidence>
<dbReference type="Proteomes" id="UP000269265">
    <property type="component" value="Unassembled WGS sequence"/>
</dbReference>
<comment type="function">
    <text evidence="11">A protein kinase that phosphorylates Ser and Thr residues. Probably acts to suppress the effects of stress linked to accumulation of reactive oxygen species. Probably involved in the extracytoplasmic stress response.</text>
</comment>
<feature type="binding site" evidence="11">
    <location>
        <position position="238"/>
    </location>
    <ligand>
        <name>Mg(2+)</name>
        <dbReference type="ChEBI" id="CHEBI:18420"/>
    </ligand>
</feature>
<keyword evidence="5 11" id="KW-0479">Metal-binding</keyword>
<comment type="catalytic activity">
    <reaction evidence="11">
        <text>L-seryl-[protein] + ATP = O-phospho-L-seryl-[protein] + ADP + H(+)</text>
        <dbReference type="Rhea" id="RHEA:17989"/>
        <dbReference type="Rhea" id="RHEA-COMP:9863"/>
        <dbReference type="Rhea" id="RHEA-COMP:11604"/>
        <dbReference type="ChEBI" id="CHEBI:15378"/>
        <dbReference type="ChEBI" id="CHEBI:29999"/>
        <dbReference type="ChEBI" id="CHEBI:30616"/>
        <dbReference type="ChEBI" id="CHEBI:83421"/>
        <dbReference type="ChEBI" id="CHEBI:456216"/>
        <dbReference type="EC" id="2.7.11.1"/>
    </reaction>
</comment>
<feature type="active site" evidence="11">
    <location>
        <position position="251"/>
    </location>
</feature>
<reference evidence="13 14" key="1">
    <citation type="submission" date="2018-12" db="EMBL/GenBank/DDBJ databases">
        <title>The whole draft genome of Aquabacterium sp. SJQ9.</title>
        <authorList>
            <person name="Sun L."/>
            <person name="Gao X."/>
            <person name="Chen W."/>
            <person name="Huang K."/>
        </authorList>
    </citation>
    <scope>NUCLEOTIDE SEQUENCE [LARGE SCALE GENOMIC DNA]</scope>
    <source>
        <strain evidence="13 14">SJQ9</strain>
    </source>
</reference>
<dbReference type="HAMAP" id="MF_01497">
    <property type="entry name" value="SrkA_kinase"/>
    <property type="match status" value="1"/>
</dbReference>
<feature type="active site" description="Proton acceptor" evidence="11">
    <location>
        <position position="233"/>
    </location>
</feature>
<evidence type="ECO:0000256" key="11">
    <source>
        <dbReference type="HAMAP-Rule" id="MF_01497"/>
    </source>
</evidence>
<dbReference type="GO" id="GO:0005524">
    <property type="term" value="F:ATP binding"/>
    <property type="evidence" value="ECO:0007669"/>
    <property type="project" value="UniProtKB-UniRule"/>
</dbReference>
<dbReference type="GO" id="GO:0000287">
    <property type="term" value="F:magnesium ion binding"/>
    <property type="evidence" value="ECO:0007669"/>
    <property type="project" value="UniProtKB-UniRule"/>
</dbReference>
<dbReference type="AlphaFoldDB" id="A0A3R8S5H1"/>
<keyword evidence="1 11" id="KW-0963">Cytoplasm</keyword>